<gene>
    <name evidence="2" type="ORF">PG2003B_1119</name>
</gene>
<reference evidence="2 3" key="1">
    <citation type="submission" date="2018-12" db="EMBL/GenBank/DDBJ databases">
        <title>Unveiling genomic diversity among members of the Bifidobacterium pseudolongum species, a widely distributed gut commensal of the animal kingdom.</title>
        <authorList>
            <person name="Lugli G.A."/>
            <person name="Duranti S."/>
            <person name="Albert K."/>
            <person name="Mancabelli L."/>
            <person name="Napoli S."/>
            <person name="Viappiani A."/>
            <person name="Anzalone R."/>
            <person name="Longhi G."/>
            <person name="Milani C."/>
            <person name="Turroni F."/>
            <person name="Alessandri G."/>
            <person name="Sela D.A."/>
            <person name="Van Sinderen D."/>
            <person name="Ventura M."/>
        </authorList>
    </citation>
    <scope>NUCLEOTIDE SEQUENCE [LARGE SCALE GENOMIC DNA]</scope>
    <source>
        <strain evidence="2 3">2003B</strain>
    </source>
</reference>
<evidence type="ECO:0000313" key="3">
    <source>
        <dbReference type="Proteomes" id="UP000292382"/>
    </source>
</evidence>
<name>A0A4Q5ATP8_9BIFI</name>
<dbReference type="AlphaFoldDB" id="A0A4Q5ATP8"/>
<evidence type="ECO:0000256" key="1">
    <source>
        <dbReference type="SAM" id="MobiDB-lite"/>
    </source>
</evidence>
<sequence>MITNRHTDPRLRRSVPGGWNSTRERINGHVRVTPNAQVGTDFIRGTVYLSPGTPAGMIVAITVTNDDGVFDPGNYLQSSNSSTNQYVAHDDTTRTYWMRNDNDNGNPALWVHAYPVTILGVAVYAPDDWDKALTLSQSLDMMPVFCGETEPGGGRNFYASHPRVQLEVVA</sequence>
<proteinExistence type="predicted"/>
<feature type="region of interest" description="Disordered" evidence="1">
    <location>
        <begin position="1"/>
        <end position="20"/>
    </location>
</feature>
<organism evidence="2 3">
    <name type="scientific">Bifidobacterium pseudolongum subsp. globosum</name>
    <dbReference type="NCBI Taxonomy" id="1690"/>
    <lineage>
        <taxon>Bacteria</taxon>
        <taxon>Bacillati</taxon>
        <taxon>Actinomycetota</taxon>
        <taxon>Actinomycetes</taxon>
        <taxon>Bifidobacteriales</taxon>
        <taxon>Bifidobacteriaceae</taxon>
        <taxon>Bifidobacterium</taxon>
    </lineage>
</organism>
<protein>
    <submittedName>
        <fullName evidence="2">Uncharacterized protein</fullName>
    </submittedName>
</protein>
<accession>A0A4Q5ATP8</accession>
<evidence type="ECO:0000313" key="2">
    <source>
        <dbReference type="EMBL" id="RYQ36620.1"/>
    </source>
</evidence>
<comment type="caution">
    <text evidence="2">The sequence shown here is derived from an EMBL/GenBank/DDBJ whole genome shotgun (WGS) entry which is preliminary data.</text>
</comment>
<dbReference type="RefSeq" id="WP_129966912.1">
    <property type="nucleotide sequence ID" value="NZ_RYUW01000012.1"/>
</dbReference>
<feature type="compositionally biased region" description="Basic and acidic residues" evidence="1">
    <location>
        <begin position="1"/>
        <end position="11"/>
    </location>
</feature>
<dbReference type="EMBL" id="RYUW01000012">
    <property type="protein sequence ID" value="RYQ36620.1"/>
    <property type="molecule type" value="Genomic_DNA"/>
</dbReference>
<dbReference type="Proteomes" id="UP000292382">
    <property type="component" value="Unassembled WGS sequence"/>
</dbReference>